<dbReference type="AlphaFoldDB" id="A0A8J3MT94"/>
<dbReference type="PRINTS" id="PR00455">
    <property type="entry name" value="HTHTETR"/>
</dbReference>
<dbReference type="InterPro" id="IPR001647">
    <property type="entry name" value="HTH_TetR"/>
</dbReference>
<dbReference type="SUPFAM" id="SSF46689">
    <property type="entry name" value="Homeodomain-like"/>
    <property type="match status" value="1"/>
</dbReference>
<evidence type="ECO:0000256" key="3">
    <source>
        <dbReference type="ARBA" id="ARBA00023163"/>
    </source>
</evidence>
<dbReference type="Proteomes" id="UP000612362">
    <property type="component" value="Unassembled WGS sequence"/>
</dbReference>
<keyword evidence="2 4" id="KW-0238">DNA-binding</keyword>
<evidence type="ECO:0000256" key="1">
    <source>
        <dbReference type="ARBA" id="ARBA00023015"/>
    </source>
</evidence>
<accession>A0A8J3MT94</accession>
<evidence type="ECO:0000313" key="6">
    <source>
        <dbReference type="EMBL" id="GHO46915.1"/>
    </source>
</evidence>
<dbReference type="PANTHER" id="PTHR30055:SF234">
    <property type="entry name" value="HTH-TYPE TRANSCRIPTIONAL REGULATOR BETI"/>
    <property type="match status" value="1"/>
</dbReference>
<proteinExistence type="predicted"/>
<dbReference type="RefSeq" id="WP_220196258.1">
    <property type="nucleotide sequence ID" value="NZ_BNJF01000002.1"/>
</dbReference>
<dbReference type="InterPro" id="IPR036271">
    <property type="entry name" value="Tet_transcr_reg_TetR-rel_C_sf"/>
</dbReference>
<name>A0A8J3MT94_9CHLR</name>
<keyword evidence="1" id="KW-0805">Transcription regulation</keyword>
<sequence>MMNASDRSASTEARRKAILDAALALFLEKGFSETTMEDIRQHSGASTGSIYHHFKNKDMLARALYLEGRQDMNQAVIEALATEDPYKGLTGVIYAYLQWFEQNPELGQYVMQAADTEYLGAYIKVLRQKITTSISGESFPAQFLNWLLPFVEAGIIVRLPQQLYYPLAIGPSREFVRRWLRTRIATEMQEARAPLAEMAWATLSASHAQG</sequence>
<dbReference type="PROSITE" id="PS01081">
    <property type="entry name" value="HTH_TETR_1"/>
    <property type="match status" value="1"/>
</dbReference>
<evidence type="ECO:0000313" key="7">
    <source>
        <dbReference type="Proteomes" id="UP000612362"/>
    </source>
</evidence>
<gene>
    <name evidence="6" type="ORF">KSX_50780</name>
</gene>
<keyword evidence="3" id="KW-0804">Transcription</keyword>
<comment type="caution">
    <text evidence="6">The sequence shown here is derived from an EMBL/GenBank/DDBJ whole genome shotgun (WGS) entry which is preliminary data.</text>
</comment>
<protein>
    <submittedName>
        <fullName evidence="6">Hypothetical regulatory protein, TetR family</fullName>
    </submittedName>
</protein>
<dbReference type="EMBL" id="BNJF01000002">
    <property type="protein sequence ID" value="GHO46915.1"/>
    <property type="molecule type" value="Genomic_DNA"/>
</dbReference>
<dbReference type="InterPro" id="IPR023772">
    <property type="entry name" value="DNA-bd_HTH_TetR-type_CS"/>
</dbReference>
<dbReference type="InterPro" id="IPR009057">
    <property type="entry name" value="Homeodomain-like_sf"/>
</dbReference>
<dbReference type="GO" id="GO:0000976">
    <property type="term" value="F:transcription cis-regulatory region binding"/>
    <property type="evidence" value="ECO:0007669"/>
    <property type="project" value="TreeGrafter"/>
</dbReference>
<dbReference type="Pfam" id="PF00440">
    <property type="entry name" value="TetR_N"/>
    <property type="match status" value="1"/>
</dbReference>
<keyword evidence="7" id="KW-1185">Reference proteome</keyword>
<organism evidence="6 7">
    <name type="scientific">Ktedonospora formicarum</name>
    <dbReference type="NCBI Taxonomy" id="2778364"/>
    <lineage>
        <taxon>Bacteria</taxon>
        <taxon>Bacillati</taxon>
        <taxon>Chloroflexota</taxon>
        <taxon>Ktedonobacteria</taxon>
        <taxon>Ktedonobacterales</taxon>
        <taxon>Ktedonobacteraceae</taxon>
        <taxon>Ktedonospora</taxon>
    </lineage>
</organism>
<reference evidence="6" key="1">
    <citation type="submission" date="2020-10" db="EMBL/GenBank/DDBJ databases">
        <title>Taxonomic study of unclassified bacteria belonging to the class Ktedonobacteria.</title>
        <authorList>
            <person name="Yabe S."/>
            <person name="Wang C.M."/>
            <person name="Zheng Y."/>
            <person name="Sakai Y."/>
            <person name="Cavaletti L."/>
            <person name="Monciardini P."/>
            <person name="Donadio S."/>
        </authorList>
    </citation>
    <scope>NUCLEOTIDE SEQUENCE</scope>
    <source>
        <strain evidence="6">SOSP1-1</strain>
    </source>
</reference>
<evidence type="ECO:0000259" key="5">
    <source>
        <dbReference type="PROSITE" id="PS50977"/>
    </source>
</evidence>
<dbReference type="PANTHER" id="PTHR30055">
    <property type="entry name" value="HTH-TYPE TRANSCRIPTIONAL REGULATOR RUTR"/>
    <property type="match status" value="1"/>
</dbReference>
<feature type="domain" description="HTH tetR-type" evidence="5">
    <location>
        <begin position="12"/>
        <end position="72"/>
    </location>
</feature>
<evidence type="ECO:0000256" key="2">
    <source>
        <dbReference type="ARBA" id="ARBA00023125"/>
    </source>
</evidence>
<dbReference type="GO" id="GO:0003700">
    <property type="term" value="F:DNA-binding transcription factor activity"/>
    <property type="evidence" value="ECO:0007669"/>
    <property type="project" value="TreeGrafter"/>
</dbReference>
<dbReference type="InterPro" id="IPR050109">
    <property type="entry name" value="HTH-type_TetR-like_transc_reg"/>
</dbReference>
<dbReference type="SUPFAM" id="SSF48498">
    <property type="entry name" value="Tetracyclin repressor-like, C-terminal domain"/>
    <property type="match status" value="1"/>
</dbReference>
<feature type="DNA-binding region" description="H-T-H motif" evidence="4">
    <location>
        <begin position="35"/>
        <end position="54"/>
    </location>
</feature>
<evidence type="ECO:0000256" key="4">
    <source>
        <dbReference type="PROSITE-ProRule" id="PRU00335"/>
    </source>
</evidence>
<dbReference type="Gene3D" id="1.10.357.10">
    <property type="entry name" value="Tetracycline Repressor, domain 2"/>
    <property type="match status" value="1"/>
</dbReference>
<dbReference type="PROSITE" id="PS50977">
    <property type="entry name" value="HTH_TETR_2"/>
    <property type="match status" value="1"/>
</dbReference>